<reference evidence="1 2" key="1">
    <citation type="journal article" date="2018" name="PLoS ONE">
        <title>The draft genome of Kipferlia bialata reveals reductive genome evolution in fornicate parasites.</title>
        <authorList>
            <person name="Tanifuji G."/>
            <person name="Takabayashi S."/>
            <person name="Kume K."/>
            <person name="Takagi M."/>
            <person name="Nakayama T."/>
            <person name="Kamikawa R."/>
            <person name="Inagaki Y."/>
            <person name="Hashimoto T."/>
        </authorList>
    </citation>
    <scope>NUCLEOTIDE SEQUENCE [LARGE SCALE GENOMIC DNA]</scope>
    <source>
        <strain evidence="1">NY0173</strain>
    </source>
</reference>
<keyword evidence="2" id="KW-1185">Reference proteome</keyword>
<comment type="caution">
    <text evidence="1">The sequence shown here is derived from an EMBL/GenBank/DDBJ whole genome shotgun (WGS) entry which is preliminary data.</text>
</comment>
<name>A0A9K3GIT9_9EUKA</name>
<organism evidence="1 2">
    <name type="scientific">Kipferlia bialata</name>
    <dbReference type="NCBI Taxonomy" id="797122"/>
    <lineage>
        <taxon>Eukaryota</taxon>
        <taxon>Metamonada</taxon>
        <taxon>Carpediemonas-like organisms</taxon>
        <taxon>Kipferlia</taxon>
    </lineage>
</organism>
<dbReference type="AlphaFoldDB" id="A0A9K3GIT9"/>
<proteinExistence type="predicted"/>
<dbReference type="EMBL" id="BDIP01001949">
    <property type="protein sequence ID" value="GIQ85454.1"/>
    <property type="molecule type" value="Genomic_DNA"/>
</dbReference>
<gene>
    <name evidence="1" type="ORF">KIPB_007121</name>
</gene>
<sequence length="67" mass="7651">MEAKKDLFALQCCPKRCLSQFSAQHKAQLLQERGRIMGMAPHVAYIARHRLISTQVTALFAGRPWHC</sequence>
<protein>
    <submittedName>
        <fullName evidence="1">Uncharacterized protein</fullName>
    </submittedName>
</protein>
<accession>A0A9K3GIT9</accession>
<evidence type="ECO:0000313" key="1">
    <source>
        <dbReference type="EMBL" id="GIQ85454.1"/>
    </source>
</evidence>
<dbReference type="Proteomes" id="UP000265618">
    <property type="component" value="Unassembled WGS sequence"/>
</dbReference>
<evidence type="ECO:0000313" key="2">
    <source>
        <dbReference type="Proteomes" id="UP000265618"/>
    </source>
</evidence>